<dbReference type="Pfam" id="PF07730">
    <property type="entry name" value="HisKA_3"/>
    <property type="match status" value="1"/>
</dbReference>
<sequence>MKPASLIRIWSKLTPLPLPYWTGLIGILAVTVNFFLQPGNFTNPWTIPATALNLVCLTAVPRFPLPTWAGYLVLFLLLSVQPDIRATAFTFFAPLAATVVAYRGHTVAAAAGSTLIWYSGSVNPSEGVLLPPDLLASIVWALFLAAAVLIGHILHRVMIQRRDLMEQWDNDIRARRAELARALHDSVAASLTSVVMRTETLSLRQGFTDETQAELAAIAEQARDSMKEVRGLLRILSSDSSFRSSDLEASATDLLYQIASFLKTHGFTVETKGSFRTVSLNTDGLVVLREVLKEVSTNIIKYANPGSTVLINVEDHDGYVTISFINTVGSRNPASDLATGLGLPAISQLAEGIGGDIRTVSSSTRWNTELRIPQQKLWHPQNGGHFRL</sequence>
<keyword evidence="3" id="KW-0597">Phosphoprotein</keyword>
<evidence type="ECO:0000256" key="8">
    <source>
        <dbReference type="ARBA" id="ARBA00023012"/>
    </source>
</evidence>
<evidence type="ECO:0000259" key="10">
    <source>
        <dbReference type="Pfam" id="PF07730"/>
    </source>
</evidence>
<keyword evidence="4" id="KW-0808">Transferase</keyword>
<keyword evidence="6 11" id="KW-0418">Kinase</keyword>
<dbReference type="PANTHER" id="PTHR24421:SF10">
    <property type="entry name" value="NITRATE_NITRITE SENSOR PROTEIN NARQ"/>
    <property type="match status" value="1"/>
</dbReference>
<protein>
    <recommendedName>
        <fullName evidence="2">histidine kinase</fullName>
        <ecNumber evidence="2">2.7.13.3</ecNumber>
    </recommendedName>
</protein>
<dbReference type="InterPro" id="IPR036890">
    <property type="entry name" value="HATPase_C_sf"/>
</dbReference>
<evidence type="ECO:0000256" key="2">
    <source>
        <dbReference type="ARBA" id="ARBA00012438"/>
    </source>
</evidence>
<gene>
    <name evidence="11" type="ORF">DI609_03735</name>
</gene>
<keyword evidence="5" id="KW-0547">Nucleotide-binding</keyword>
<dbReference type="Gene3D" id="3.30.565.10">
    <property type="entry name" value="Histidine kinase-like ATPase, C-terminal domain"/>
    <property type="match status" value="1"/>
</dbReference>
<dbReference type="SUPFAM" id="SSF55874">
    <property type="entry name" value="ATPase domain of HSP90 chaperone/DNA topoisomerase II/histidine kinase"/>
    <property type="match status" value="1"/>
</dbReference>
<keyword evidence="9" id="KW-0472">Membrane</keyword>
<reference evidence="11 12" key="1">
    <citation type="submission" date="2017-11" db="EMBL/GenBank/DDBJ databases">
        <title>Infants hospitalized years apart are colonized by the same room-sourced microbial strains.</title>
        <authorList>
            <person name="Brooks B."/>
            <person name="Olm M.R."/>
            <person name="Firek B.A."/>
            <person name="Baker R."/>
            <person name="Thomas B.C."/>
            <person name="Morowitz M.J."/>
            <person name="Banfield J.F."/>
        </authorList>
    </citation>
    <scope>NUCLEOTIDE SEQUENCE [LARGE SCALE GENOMIC DNA]</scope>
    <source>
        <strain evidence="11">S2_012_000_R3_87</strain>
    </source>
</reference>
<dbReference type="InterPro" id="IPR050482">
    <property type="entry name" value="Sensor_HK_TwoCompSys"/>
</dbReference>
<dbReference type="PANTHER" id="PTHR24421">
    <property type="entry name" value="NITRATE/NITRITE SENSOR PROTEIN NARX-RELATED"/>
    <property type="match status" value="1"/>
</dbReference>
<evidence type="ECO:0000256" key="5">
    <source>
        <dbReference type="ARBA" id="ARBA00022741"/>
    </source>
</evidence>
<feature type="transmembrane region" description="Helical" evidence="9">
    <location>
        <begin position="63"/>
        <end position="80"/>
    </location>
</feature>
<keyword evidence="7" id="KW-0067">ATP-binding</keyword>
<dbReference type="GO" id="GO:0046983">
    <property type="term" value="F:protein dimerization activity"/>
    <property type="evidence" value="ECO:0007669"/>
    <property type="project" value="InterPro"/>
</dbReference>
<dbReference type="Gene3D" id="1.20.5.1930">
    <property type="match status" value="1"/>
</dbReference>
<evidence type="ECO:0000313" key="11">
    <source>
        <dbReference type="EMBL" id="PZP01603.1"/>
    </source>
</evidence>
<accession>A0A2W5B708</accession>
<evidence type="ECO:0000256" key="3">
    <source>
        <dbReference type="ARBA" id="ARBA00022553"/>
    </source>
</evidence>
<keyword evidence="9" id="KW-0812">Transmembrane</keyword>
<evidence type="ECO:0000256" key="1">
    <source>
        <dbReference type="ARBA" id="ARBA00000085"/>
    </source>
</evidence>
<evidence type="ECO:0000256" key="6">
    <source>
        <dbReference type="ARBA" id="ARBA00022777"/>
    </source>
</evidence>
<keyword evidence="8" id="KW-0902">Two-component regulatory system</keyword>
<evidence type="ECO:0000256" key="9">
    <source>
        <dbReference type="SAM" id="Phobius"/>
    </source>
</evidence>
<dbReference type="EMBL" id="QFNY01000062">
    <property type="protein sequence ID" value="PZP01603.1"/>
    <property type="molecule type" value="Genomic_DNA"/>
</dbReference>
<feature type="transmembrane region" description="Helical" evidence="9">
    <location>
        <begin position="138"/>
        <end position="155"/>
    </location>
</feature>
<name>A0A2W5B708_9CORY</name>
<feature type="transmembrane region" description="Helical" evidence="9">
    <location>
        <begin position="18"/>
        <end position="36"/>
    </location>
</feature>
<dbReference type="Proteomes" id="UP000249451">
    <property type="component" value="Unassembled WGS sequence"/>
</dbReference>
<evidence type="ECO:0000256" key="7">
    <source>
        <dbReference type="ARBA" id="ARBA00022840"/>
    </source>
</evidence>
<evidence type="ECO:0000313" key="12">
    <source>
        <dbReference type="Proteomes" id="UP000249451"/>
    </source>
</evidence>
<feature type="transmembrane region" description="Helical" evidence="9">
    <location>
        <begin position="92"/>
        <end position="118"/>
    </location>
</feature>
<dbReference type="InterPro" id="IPR011712">
    <property type="entry name" value="Sig_transdc_His_kin_sub3_dim/P"/>
</dbReference>
<dbReference type="GO" id="GO:0005524">
    <property type="term" value="F:ATP binding"/>
    <property type="evidence" value="ECO:0007669"/>
    <property type="project" value="UniProtKB-KW"/>
</dbReference>
<keyword evidence="9" id="KW-1133">Transmembrane helix</keyword>
<comment type="caution">
    <text evidence="11">The sequence shown here is derived from an EMBL/GenBank/DDBJ whole genome shotgun (WGS) entry which is preliminary data.</text>
</comment>
<dbReference type="GO" id="GO:0000155">
    <property type="term" value="F:phosphorelay sensor kinase activity"/>
    <property type="evidence" value="ECO:0007669"/>
    <property type="project" value="InterPro"/>
</dbReference>
<proteinExistence type="predicted"/>
<feature type="domain" description="Signal transduction histidine kinase subgroup 3 dimerisation and phosphoacceptor" evidence="10">
    <location>
        <begin position="176"/>
        <end position="237"/>
    </location>
</feature>
<evidence type="ECO:0000256" key="4">
    <source>
        <dbReference type="ARBA" id="ARBA00022679"/>
    </source>
</evidence>
<dbReference type="AlphaFoldDB" id="A0A2W5B708"/>
<comment type="catalytic activity">
    <reaction evidence="1">
        <text>ATP + protein L-histidine = ADP + protein N-phospho-L-histidine.</text>
        <dbReference type="EC" id="2.7.13.3"/>
    </reaction>
</comment>
<organism evidence="11 12">
    <name type="scientific">Corynebacterium urealyticum</name>
    <dbReference type="NCBI Taxonomy" id="43771"/>
    <lineage>
        <taxon>Bacteria</taxon>
        <taxon>Bacillati</taxon>
        <taxon>Actinomycetota</taxon>
        <taxon>Actinomycetes</taxon>
        <taxon>Mycobacteriales</taxon>
        <taxon>Corynebacteriaceae</taxon>
        <taxon>Corynebacterium</taxon>
    </lineage>
</organism>
<dbReference type="EC" id="2.7.13.3" evidence="2"/>
<dbReference type="GO" id="GO:0016020">
    <property type="term" value="C:membrane"/>
    <property type="evidence" value="ECO:0007669"/>
    <property type="project" value="InterPro"/>
</dbReference>